<keyword evidence="2" id="KW-1185">Reference proteome</keyword>
<proteinExistence type="predicted"/>
<dbReference type="AlphaFoldDB" id="A0A512E1W8"/>
<evidence type="ECO:0000313" key="2">
    <source>
        <dbReference type="Proteomes" id="UP000321523"/>
    </source>
</evidence>
<reference evidence="1 2" key="1">
    <citation type="submission" date="2019-07" db="EMBL/GenBank/DDBJ databases">
        <title>Whole genome shotgun sequence of Skermanella aerolata NBRC 106429.</title>
        <authorList>
            <person name="Hosoyama A."/>
            <person name="Uohara A."/>
            <person name="Ohji S."/>
            <person name="Ichikawa N."/>
        </authorList>
    </citation>
    <scope>NUCLEOTIDE SEQUENCE [LARGE SCALE GENOMIC DNA]</scope>
    <source>
        <strain evidence="1 2">NBRC 106429</strain>
    </source>
</reference>
<dbReference type="OrthoDB" id="9957554at2"/>
<gene>
    <name evidence="1" type="ORF">SAE02_68520</name>
</gene>
<dbReference type="Proteomes" id="UP000321523">
    <property type="component" value="Unassembled WGS sequence"/>
</dbReference>
<dbReference type="RefSeq" id="WP_044436136.1">
    <property type="nucleotide sequence ID" value="NZ_BJYZ01000048.1"/>
</dbReference>
<dbReference type="EMBL" id="BJYZ01000048">
    <property type="protein sequence ID" value="GEO42704.1"/>
    <property type="molecule type" value="Genomic_DNA"/>
</dbReference>
<protein>
    <submittedName>
        <fullName evidence="1">Uncharacterized protein</fullName>
    </submittedName>
</protein>
<name>A0A512E1W8_9PROT</name>
<organism evidence="1 2">
    <name type="scientific">Skermanella aerolata</name>
    <dbReference type="NCBI Taxonomy" id="393310"/>
    <lineage>
        <taxon>Bacteria</taxon>
        <taxon>Pseudomonadati</taxon>
        <taxon>Pseudomonadota</taxon>
        <taxon>Alphaproteobacteria</taxon>
        <taxon>Rhodospirillales</taxon>
        <taxon>Azospirillaceae</taxon>
        <taxon>Skermanella</taxon>
    </lineage>
</organism>
<sequence>MLALLDSYRDTGVQLREVEAARARMLPAIPLRFRPVTAGKGASRWPEWTRAELKALGLPPSMPLRPSQTDFVLFSKYGAAPGSASRVEADRRHRVLLDAWHDRRNVQKEWFSRTGLDVIERRRSGLLADKHRIERELMALMIGPDKAATDA</sequence>
<accession>A0A512E1W8</accession>
<evidence type="ECO:0000313" key="1">
    <source>
        <dbReference type="EMBL" id="GEO42704.1"/>
    </source>
</evidence>
<comment type="caution">
    <text evidence="1">The sequence shown here is derived from an EMBL/GenBank/DDBJ whole genome shotgun (WGS) entry which is preliminary data.</text>
</comment>